<name>A0A2H0UPW9_9BACT</name>
<comment type="caution">
    <text evidence="1">The sequence shown here is derived from an EMBL/GenBank/DDBJ whole genome shotgun (WGS) entry which is preliminary data.</text>
</comment>
<sequence length="108" mass="12573">MVLTLQIVLGVSGLTLVYLLWQTTRRGSQEVAPDVNYLRLTLESGIDWTIDFWKDFKKGMLFFFGEFLQLLVRGFDRIADFFQATSEKVKERSEVSETQEVDENEDLN</sequence>
<evidence type="ECO:0000313" key="1">
    <source>
        <dbReference type="EMBL" id="PIR88479.1"/>
    </source>
</evidence>
<protein>
    <submittedName>
        <fullName evidence="1">Uncharacterized protein</fullName>
    </submittedName>
</protein>
<evidence type="ECO:0000313" key="2">
    <source>
        <dbReference type="Proteomes" id="UP000229615"/>
    </source>
</evidence>
<accession>A0A2H0UPW9</accession>
<dbReference type="AlphaFoldDB" id="A0A2H0UPW9"/>
<dbReference type="Proteomes" id="UP000229615">
    <property type="component" value="Unassembled WGS sequence"/>
</dbReference>
<dbReference type="EMBL" id="PFBB01000023">
    <property type="protein sequence ID" value="PIR88479.1"/>
    <property type="molecule type" value="Genomic_DNA"/>
</dbReference>
<organism evidence="1 2">
    <name type="scientific">Candidatus Harrisonbacteria bacterium CG10_big_fil_rev_8_21_14_0_10_44_23</name>
    <dbReference type="NCBI Taxonomy" id="1974585"/>
    <lineage>
        <taxon>Bacteria</taxon>
        <taxon>Candidatus Harrisoniibacteriota</taxon>
    </lineage>
</organism>
<proteinExistence type="predicted"/>
<gene>
    <name evidence="1" type="ORF">COU09_02280</name>
</gene>
<reference evidence="2" key="1">
    <citation type="submission" date="2017-09" db="EMBL/GenBank/DDBJ databases">
        <title>Depth-based differentiation of microbial function through sediment-hosted aquifers and enrichment of novel symbionts in the deep terrestrial subsurface.</title>
        <authorList>
            <person name="Probst A.J."/>
            <person name="Ladd B."/>
            <person name="Jarett J.K."/>
            <person name="Geller-Mcgrath D.E."/>
            <person name="Sieber C.M.K."/>
            <person name="Emerson J.B."/>
            <person name="Anantharaman K."/>
            <person name="Thomas B.C."/>
            <person name="Malmstrom R."/>
            <person name="Stieglmeier M."/>
            <person name="Klingl A."/>
            <person name="Woyke T."/>
            <person name="Ryan C.M."/>
            <person name="Banfield J.F."/>
        </authorList>
    </citation>
    <scope>NUCLEOTIDE SEQUENCE [LARGE SCALE GENOMIC DNA]</scope>
</reference>